<dbReference type="HOGENOM" id="CLU_026673_16_1_1"/>
<dbReference type="GO" id="GO:0016651">
    <property type="term" value="F:oxidoreductase activity, acting on NAD(P)H"/>
    <property type="evidence" value="ECO:0007669"/>
    <property type="project" value="InterPro"/>
</dbReference>
<dbReference type="CDD" id="cd08249">
    <property type="entry name" value="enoyl_reductase_like"/>
    <property type="match status" value="1"/>
</dbReference>
<protein>
    <submittedName>
        <fullName evidence="5">Alcohol dehydrogenase superfamily zinc-containing</fullName>
    </submittedName>
</protein>
<proteinExistence type="inferred from homology"/>
<dbReference type="OrthoDB" id="9992527at2759"/>
<evidence type="ECO:0000313" key="5">
    <source>
        <dbReference type="EMBL" id="EKG21773.1"/>
    </source>
</evidence>
<dbReference type="InterPro" id="IPR011032">
    <property type="entry name" value="GroES-like_sf"/>
</dbReference>
<dbReference type="EMBL" id="AHHD01000036">
    <property type="protein sequence ID" value="EKG21773.1"/>
    <property type="molecule type" value="Genomic_DNA"/>
</dbReference>
<dbReference type="Pfam" id="PF00107">
    <property type="entry name" value="ADH_zinc_N"/>
    <property type="match status" value="1"/>
</dbReference>
<dbReference type="eggNOG" id="KOG1198">
    <property type="taxonomic scope" value="Eukaryota"/>
</dbReference>
<dbReference type="InterPro" id="IPR047122">
    <property type="entry name" value="Trans-enoyl_RdTase-like"/>
</dbReference>
<sequence>MAVVATFKELSAFCVSEHQQSSKDFNAHEMAIPTYAKAQVVRRSGDASRLSLEQIPVPDVLPGKALVRVDHVAQNPTDIQSLDSNAFGDGAVLGCDFTGTVRKVGEGVTRLKEGDHIAGLIWGGEKKGLGGYSQYTLADERISFKVPKSIPLDQAATVPLAATTAWLALFSKDSLGIPRAEASRHSVLIWGGSSSVGQYAIQEASHYGLNVITTCSPKHFDLVKSFGAKHVFDYRAGDVAERIKSVAPELKYVFDTIGSKSSSGLASQATSGKGAKLCTVRPGKANTEEVASGVEVSDVLVWTAFLEEHRYGEFHWPASKADNELSAELFDKLPEWLENGTIKPNATRVLNGLESIPKAFDMHRNMEISGFKVVTQVE</sequence>
<comment type="similarity">
    <text evidence="1">Belongs to the zinc-containing alcohol dehydrogenase family.</text>
</comment>
<accession>K2S487</accession>
<evidence type="ECO:0000256" key="3">
    <source>
        <dbReference type="ARBA" id="ARBA00023002"/>
    </source>
</evidence>
<evidence type="ECO:0000256" key="2">
    <source>
        <dbReference type="ARBA" id="ARBA00011245"/>
    </source>
</evidence>
<dbReference type="Pfam" id="PF08240">
    <property type="entry name" value="ADH_N"/>
    <property type="match status" value="1"/>
</dbReference>
<comment type="subunit">
    <text evidence="2">Monomer.</text>
</comment>
<dbReference type="PANTHER" id="PTHR45348:SF2">
    <property type="entry name" value="ZINC-TYPE ALCOHOL DEHYDROGENASE-LIKE PROTEIN C2E1P3.01"/>
    <property type="match status" value="1"/>
</dbReference>
<dbReference type="VEuPathDB" id="FungiDB:MPH_00896"/>
<dbReference type="InterPro" id="IPR036291">
    <property type="entry name" value="NAD(P)-bd_dom_sf"/>
</dbReference>
<gene>
    <name evidence="5" type="ORF">MPH_00896</name>
</gene>
<reference evidence="5 6" key="1">
    <citation type="journal article" date="2012" name="BMC Genomics">
        <title>Tools to kill: Genome of one of the most destructive plant pathogenic fungi Macrophomina phaseolina.</title>
        <authorList>
            <person name="Islam M.S."/>
            <person name="Haque M.S."/>
            <person name="Islam M.M."/>
            <person name="Emdad E.M."/>
            <person name="Halim A."/>
            <person name="Hossen Q.M.M."/>
            <person name="Hossain M.Z."/>
            <person name="Ahmed B."/>
            <person name="Rahim S."/>
            <person name="Rahman M.S."/>
            <person name="Alam M.M."/>
            <person name="Hou S."/>
            <person name="Wan X."/>
            <person name="Saito J.A."/>
            <person name="Alam M."/>
        </authorList>
    </citation>
    <scope>NUCLEOTIDE SEQUENCE [LARGE SCALE GENOMIC DNA]</scope>
    <source>
        <strain evidence="5 6">MS6</strain>
    </source>
</reference>
<comment type="caution">
    <text evidence="5">The sequence shown here is derived from an EMBL/GenBank/DDBJ whole genome shotgun (WGS) entry which is preliminary data.</text>
</comment>
<dbReference type="STRING" id="1126212.K2S487"/>
<dbReference type="SUPFAM" id="SSF50129">
    <property type="entry name" value="GroES-like"/>
    <property type="match status" value="1"/>
</dbReference>
<evidence type="ECO:0000313" key="6">
    <source>
        <dbReference type="Proteomes" id="UP000007129"/>
    </source>
</evidence>
<dbReference type="InParanoid" id="K2S487"/>
<dbReference type="AlphaFoldDB" id="K2S487"/>
<dbReference type="Gene3D" id="3.90.180.10">
    <property type="entry name" value="Medium-chain alcohol dehydrogenases, catalytic domain"/>
    <property type="match status" value="1"/>
</dbReference>
<name>K2S487_MACPH</name>
<keyword evidence="3" id="KW-0560">Oxidoreductase</keyword>
<dbReference type="Proteomes" id="UP000007129">
    <property type="component" value="Unassembled WGS sequence"/>
</dbReference>
<dbReference type="InterPro" id="IPR013154">
    <property type="entry name" value="ADH-like_N"/>
</dbReference>
<dbReference type="SMART" id="SM00829">
    <property type="entry name" value="PKS_ER"/>
    <property type="match status" value="1"/>
</dbReference>
<dbReference type="SUPFAM" id="SSF51735">
    <property type="entry name" value="NAD(P)-binding Rossmann-fold domains"/>
    <property type="match status" value="1"/>
</dbReference>
<evidence type="ECO:0000259" key="4">
    <source>
        <dbReference type="SMART" id="SM00829"/>
    </source>
</evidence>
<dbReference type="Gene3D" id="3.40.50.720">
    <property type="entry name" value="NAD(P)-binding Rossmann-like Domain"/>
    <property type="match status" value="1"/>
</dbReference>
<dbReference type="PANTHER" id="PTHR45348">
    <property type="entry name" value="HYPOTHETICAL OXIDOREDUCTASE (EUROFUNG)"/>
    <property type="match status" value="1"/>
</dbReference>
<feature type="domain" description="Enoyl reductase (ER)" evidence="4">
    <location>
        <begin position="45"/>
        <end position="375"/>
    </location>
</feature>
<dbReference type="InterPro" id="IPR020843">
    <property type="entry name" value="ER"/>
</dbReference>
<evidence type="ECO:0000256" key="1">
    <source>
        <dbReference type="ARBA" id="ARBA00008072"/>
    </source>
</evidence>
<dbReference type="InterPro" id="IPR013149">
    <property type="entry name" value="ADH-like_C"/>
</dbReference>
<organism evidence="5 6">
    <name type="scientific">Macrophomina phaseolina (strain MS6)</name>
    <name type="common">Charcoal rot fungus</name>
    <dbReference type="NCBI Taxonomy" id="1126212"/>
    <lineage>
        <taxon>Eukaryota</taxon>
        <taxon>Fungi</taxon>
        <taxon>Dikarya</taxon>
        <taxon>Ascomycota</taxon>
        <taxon>Pezizomycotina</taxon>
        <taxon>Dothideomycetes</taxon>
        <taxon>Dothideomycetes incertae sedis</taxon>
        <taxon>Botryosphaeriales</taxon>
        <taxon>Botryosphaeriaceae</taxon>
        <taxon>Macrophomina</taxon>
    </lineage>
</organism>